<keyword evidence="4 5" id="KW-0963">Cytoplasm</keyword>
<reference evidence="9 10" key="1">
    <citation type="submission" date="2016-10" db="EMBL/GenBank/DDBJ databases">
        <authorList>
            <person name="de Groot N.N."/>
        </authorList>
    </citation>
    <scope>NUCLEOTIDE SEQUENCE [LARGE SCALE GENOMIC DNA]</scope>
    <source>
        <strain evidence="9 10">DSM 20117</strain>
    </source>
</reference>
<evidence type="ECO:0000256" key="6">
    <source>
        <dbReference type="SAM" id="MobiDB-lite"/>
    </source>
</evidence>
<dbReference type="Gene3D" id="1.10.10.10">
    <property type="entry name" value="Winged helix-like DNA-binding domain superfamily/Winged helix DNA-binding domain"/>
    <property type="match status" value="2"/>
</dbReference>
<dbReference type="Proteomes" id="UP000181917">
    <property type="component" value="Unassembled WGS sequence"/>
</dbReference>
<evidence type="ECO:0000256" key="2">
    <source>
        <dbReference type="ARBA" id="ARBA00009695"/>
    </source>
</evidence>
<dbReference type="InterPro" id="IPR036388">
    <property type="entry name" value="WH-like_DNA-bd_sf"/>
</dbReference>
<proteinExistence type="inferred from homology"/>
<comment type="subcellular location">
    <subcellularLocation>
        <location evidence="1 5">Cytoplasm</location>
    </subcellularLocation>
</comment>
<organism evidence="9 10">
    <name type="scientific">Crystallibacter crystallopoietes</name>
    <dbReference type="NCBI Taxonomy" id="37928"/>
    <lineage>
        <taxon>Bacteria</taxon>
        <taxon>Bacillati</taxon>
        <taxon>Actinomycetota</taxon>
        <taxon>Actinomycetes</taxon>
        <taxon>Micrococcales</taxon>
        <taxon>Micrococcaceae</taxon>
        <taxon>Crystallibacter</taxon>
    </lineage>
</organism>
<dbReference type="Pfam" id="PF21982">
    <property type="entry name" value="RecX_HTH1"/>
    <property type="match status" value="1"/>
</dbReference>
<dbReference type="KEGG" id="acry:AC20117_16795"/>
<feature type="domain" description="RecX first three-helical" evidence="8">
    <location>
        <begin position="23"/>
        <end position="61"/>
    </location>
</feature>
<dbReference type="Pfam" id="PF02631">
    <property type="entry name" value="RecX_HTH2"/>
    <property type="match status" value="1"/>
</dbReference>
<dbReference type="GO" id="GO:0005737">
    <property type="term" value="C:cytoplasm"/>
    <property type="evidence" value="ECO:0007669"/>
    <property type="project" value="UniProtKB-SubCell"/>
</dbReference>
<keyword evidence="10" id="KW-1185">Reference proteome</keyword>
<feature type="region of interest" description="Disordered" evidence="6">
    <location>
        <begin position="1"/>
        <end position="21"/>
    </location>
</feature>
<evidence type="ECO:0000256" key="5">
    <source>
        <dbReference type="HAMAP-Rule" id="MF_01114"/>
    </source>
</evidence>
<dbReference type="STRING" id="37928.SAMN04489742_4521"/>
<evidence type="ECO:0000259" key="8">
    <source>
        <dbReference type="Pfam" id="PF21982"/>
    </source>
</evidence>
<protein>
    <recommendedName>
        <fullName evidence="3 5">Regulatory protein RecX</fullName>
    </recommendedName>
</protein>
<dbReference type="InterPro" id="IPR053926">
    <property type="entry name" value="RecX_HTH_1st"/>
</dbReference>
<dbReference type="EMBL" id="FNKH01000002">
    <property type="protein sequence ID" value="SDR19619.1"/>
    <property type="molecule type" value="Genomic_DNA"/>
</dbReference>
<comment type="function">
    <text evidence="5">Modulates RecA activity.</text>
</comment>
<evidence type="ECO:0000256" key="3">
    <source>
        <dbReference type="ARBA" id="ARBA00018111"/>
    </source>
</evidence>
<dbReference type="InterPro" id="IPR053924">
    <property type="entry name" value="RecX_HTH_2nd"/>
</dbReference>
<evidence type="ECO:0000313" key="9">
    <source>
        <dbReference type="EMBL" id="SDR19619.1"/>
    </source>
</evidence>
<name>A0A1H1H2J9_9MICC</name>
<dbReference type="HAMAP" id="MF_01114">
    <property type="entry name" value="RecX"/>
    <property type="match status" value="1"/>
</dbReference>
<dbReference type="PANTHER" id="PTHR33602:SF1">
    <property type="entry name" value="REGULATORY PROTEIN RECX FAMILY PROTEIN"/>
    <property type="match status" value="1"/>
</dbReference>
<evidence type="ECO:0000256" key="4">
    <source>
        <dbReference type="ARBA" id="ARBA00022490"/>
    </source>
</evidence>
<dbReference type="InterPro" id="IPR003783">
    <property type="entry name" value="Regulatory_RecX"/>
</dbReference>
<dbReference type="PANTHER" id="PTHR33602">
    <property type="entry name" value="REGULATORY PROTEIN RECX FAMILY PROTEIN"/>
    <property type="match status" value="1"/>
</dbReference>
<dbReference type="GO" id="GO:0006282">
    <property type="term" value="P:regulation of DNA repair"/>
    <property type="evidence" value="ECO:0007669"/>
    <property type="project" value="UniProtKB-UniRule"/>
</dbReference>
<dbReference type="OrthoDB" id="5244465at2"/>
<evidence type="ECO:0000259" key="7">
    <source>
        <dbReference type="Pfam" id="PF02631"/>
    </source>
</evidence>
<comment type="similarity">
    <text evidence="2 5">Belongs to the RecX family.</text>
</comment>
<evidence type="ECO:0000256" key="1">
    <source>
        <dbReference type="ARBA" id="ARBA00004496"/>
    </source>
</evidence>
<accession>A0A1H1H2J9</accession>
<feature type="domain" description="RecX second three-helical" evidence="7">
    <location>
        <begin position="69"/>
        <end position="110"/>
    </location>
</feature>
<dbReference type="RefSeq" id="WP_074702692.1">
    <property type="nucleotide sequence ID" value="NZ_CP018863.1"/>
</dbReference>
<evidence type="ECO:0000313" key="10">
    <source>
        <dbReference type="Proteomes" id="UP000181917"/>
    </source>
</evidence>
<dbReference type="AlphaFoldDB" id="A0A1H1H2J9"/>
<gene>
    <name evidence="5" type="primary">recX</name>
    <name evidence="9" type="ORF">SAMN04489742_4521</name>
</gene>
<sequence length="179" mass="20201">MTAGPAPGSPADQASEADPHEVARTIVLRQLTMAPRSRKQLAEKLAERDVPADVAAAVLDRFEEVQLIDDAEFARMWVRSRSQSRALARGALKRELSDKGIDAEIAEEALDQLTPEDELDSARELIRRKIRPDWNLDDRLVKDKHVRRLVAMLARKGYPPSMAFRVVNEELDAPQEPWD</sequence>